<comment type="caution">
    <text evidence="2">The sequence shown here is derived from an EMBL/GenBank/DDBJ whole genome shotgun (WGS) entry which is preliminary data.</text>
</comment>
<accession>M2WFG4</accession>
<keyword evidence="3" id="KW-1185">Reference proteome</keyword>
<dbReference type="SUPFAM" id="SSF102588">
    <property type="entry name" value="LmbE-like"/>
    <property type="match status" value="1"/>
</dbReference>
<dbReference type="GO" id="GO:0016137">
    <property type="term" value="P:glycoside metabolic process"/>
    <property type="evidence" value="ECO:0007669"/>
    <property type="project" value="UniProtKB-ARBA"/>
</dbReference>
<dbReference type="PANTHER" id="PTHR12993:SF28">
    <property type="entry name" value="LMBE FAMILY PROTEIN"/>
    <property type="match status" value="1"/>
</dbReference>
<name>M2WFG4_9MICC</name>
<dbReference type="Gene3D" id="3.40.50.10320">
    <property type="entry name" value="LmbE-like"/>
    <property type="match status" value="1"/>
</dbReference>
<proteinExistence type="predicted"/>
<evidence type="ECO:0008006" key="4">
    <source>
        <dbReference type="Google" id="ProtNLM"/>
    </source>
</evidence>
<reference evidence="2 3" key="1">
    <citation type="journal article" date="2014" name="Genome Announc.">
        <title>Draft Genome Sequence of Kocuria palustris PEL.</title>
        <authorList>
            <person name="Sharma G."/>
            <person name="Khatri I."/>
            <person name="Subramanian S."/>
        </authorList>
    </citation>
    <scope>NUCLEOTIDE SEQUENCE [LARGE SCALE GENOMIC DNA]</scope>
    <source>
        <strain evidence="2 3">PEL</strain>
    </source>
</reference>
<dbReference type="PANTHER" id="PTHR12993">
    <property type="entry name" value="N-ACETYLGLUCOSAMINYL-PHOSPHATIDYLINOSITOL DE-N-ACETYLASE-RELATED"/>
    <property type="match status" value="1"/>
</dbReference>
<dbReference type="Proteomes" id="UP000009877">
    <property type="component" value="Unassembled WGS sequence"/>
</dbReference>
<dbReference type="AlphaFoldDB" id="M2WFG4"/>
<gene>
    <name evidence="2" type="ORF">C884_01790</name>
</gene>
<protein>
    <recommendedName>
        <fullName evidence="4">LmbE family protein</fullName>
    </recommendedName>
</protein>
<organism evidence="2 3">
    <name type="scientific">Kocuria palustris PEL</name>
    <dbReference type="NCBI Taxonomy" id="1236550"/>
    <lineage>
        <taxon>Bacteria</taxon>
        <taxon>Bacillati</taxon>
        <taxon>Actinomycetota</taxon>
        <taxon>Actinomycetes</taxon>
        <taxon>Micrococcales</taxon>
        <taxon>Micrococcaceae</taxon>
        <taxon>Kocuria</taxon>
    </lineage>
</organism>
<dbReference type="InterPro" id="IPR024078">
    <property type="entry name" value="LmbE-like_dom_sf"/>
</dbReference>
<dbReference type="EMBL" id="ANHZ02000004">
    <property type="protein sequence ID" value="EME37282.1"/>
    <property type="molecule type" value="Genomic_DNA"/>
</dbReference>
<dbReference type="InterPro" id="IPR003737">
    <property type="entry name" value="GlcNAc_PI_deacetylase-related"/>
</dbReference>
<dbReference type="GO" id="GO:0016811">
    <property type="term" value="F:hydrolase activity, acting on carbon-nitrogen (but not peptide) bonds, in linear amides"/>
    <property type="evidence" value="ECO:0007669"/>
    <property type="project" value="TreeGrafter"/>
</dbReference>
<keyword evidence="1" id="KW-0862">Zinc</keyword>
<evidence type="ECO:0000313" key="2">
    <source>
        <dbReference type="EMBL" id="EME37282.1"/>
    </source>
</evidence>
<dbReference type="Pfam" id="PF02585">
    <property type="entry name" value="PIG-L"/>
    <property type="match status" value="1"/>
</dbReference>
<dbReference type="RefSeq" id="WP_006213780.1">
    <property type="nucleotide sequence ID" value="NZ_ANHZ02000004.1"/>
</dbReference>
<dbReference type="STRING" id="71999.KPaMU14_10455"/>
<sequence>MEPLPDEDFRRVLCVVAHPDDLEYGVSAAVASWVARGIEVSYLLLTGGEAGMQRDPAETAALRAQEQARACAEVGVTDLTILDHPDGHLEPSLELRRDIARHIRRVRPDAVVTMTWADVVPWGLSMADHRVAGLAAADAVRDADNRWVFRELAEQEGLEPWGATWLLVSGSDEPTHAVDVSGEPLERGIASLEQHREYLADLPGHPAPRELIAGVTAEAGRELGVEAAEAFRAFRLR</sequence>
<evidence type="ECO:0000313" key="3">
    <source>
        <dbReference type="Proteomes" id="UP000009877"/>
    </source>
</evidence>
<evidence type="ECO:0000256" key="1">
    <source>
        <dbReference type="ARBA" id="ARBA00022833"/>
    </source>
</evidence>